<evidence type="ECO:0000313" key="1">
    <source>
        <dbReference type="EMBL" id="MFD2999417.1"/>
    </source>
</evidence>
<keyword evidence="2" id="KW-1185">Reference proteome</keyword>
<reference evidence="2" key="1">
    <citation type="journal article" date="2019" name="Int. J. Syst. Evol. Microbiol.">
        <title>The Global Catalogue of Microorganisms (GCM) 10K type strain sequencing project: providing services to taxonomists for standard genome sequencing and annotation.</title>
        <authorList>
            <consortium name="The Broad Institute Genomics Platform"/>
            <consortium name="The Broad Institute Genome Sequencing Center for Infectious Disease"/>
            <person name="Wu L."/>
            <person name="Ma J."/>
        </authorList>
    </citation>
    <scope>NUCLEOTIDE SEQUENCE [LARGE SCALE GENOMIC DNA]</scope>
    <source>
        <strain evidence="2">KCTC 23984</strain>
    </source>
</reference>
<dbReference type="Proteomes" id="UP001597641">
    <property type="component" value="Unassembled WGS sequence"/>
</dbReference>
<name>A0ABW6BR22_9BACT</name>
<accession>A0ABW6BR22</accession>
<evidence type="ECO:0000313" key="2">
    <source>
        <dbReference type="Proteomes" id="UP001597641"/>
    </source>
</evidence>
<proteinExistence type="predicted"/>
<protein>
    <submittedName>
        <fullName evidence="1">Uncharacterized protein</fullName>
    </submittedName>
</protein>
<dbReference type="EMBL" id="JBHUOX010000002">
    <property type="protein sequence ID" value="MFD2999417.1"/>
    <property type="molecule type" value="Genomic_DNA"/>
</dbReference>
<organism evidence="1 2">
    <name type="scientific">Pontibacter toksunensis</name>
    <dbReference type="NCBI Taxonomy" id="1332631"/>
    <lineage>
        <taxon>Bacteria</taxon>
        <taxon>Pseudomonadati</taxon>
        <taxon>Bacteroidota</taxon>
        <taxon>Cytophagia</taxon>
        <taxon>Cytophagales</taxon>
        <taxon>Hymenobacteraceae</taxon>
        <taxon>Pontibacter</taxon>
    </lineage>
</organism>
<comment type="caution">
    <text evidence="1">The sequence shown here is derived from an EMBL/GenBank/DDBJ whole genome shotgun (WGS) entry which is preliminary data.</text>
</comment>
<gene>
    <name evidence="1" type="ORF">ACFS7Z_03510</name>
</gene>
<dbReference type="RefSeq" id="WP_377480993.1">
    <property type="nucleotide sequence ID" value="NZ_JBHUOX010000002.1"/>
</dbReference>
<sequence>MADAILNAVEKNRIMLRKPWIVHLIPLLRGLLPTRFFDVLVGKGFRAYSTMEHFTGRPVQKAAIHSETNLKQ</sequence>